<accession>A0ABQ3UV47</accession>
<gene>
    <name evidence="2" type="ORF">KSB_52090</name>
</gene>
<dbReference type="EMBL" id="BNJG01000002">
    <property type="protein sequence ID" value="GHO56734.1"/>
    <property type="molecule type" value="Genomic_DNA"/>
</dbReference>
<dbReference type="InterPro" id="IPR013324">
    <property type="entry name" value="RNA_pol_sigma_r3/r4-like"/>
</dbReference>
<protein>
    <recommendedName>
        <fullName evidence="4">RNA polymerase sigma-70 region 4 domain-containing protein</fullName>
    </recommendedName>
</protein>
<dbReference type="InterPro" id="IPR036388">
    <property type="entry name" value="WH-like_DNA-bd_sf"/>
</dbReference>
<reference evidence="2 3" key="1">
    <citation type="journal article" date="2021" name="Int. J. Syst. Evol. Microbiol.">
        <title>Reticulibacter mediterranei gen. nov., sp. nov., within the new family Reticulibacteraceae fam. nov., and Ktedonospora formicarum gen. nov., sp. nov., Ktedonobacter robiniae sp. nov., Dictyobacter formicarum sp. nov. and Dictyobacter arantiisoli sp. nov., belonging to the class Ktedonobacteria.</title>
        <authorList>
            <person name="Yabe S."/>
            <person name="Zheng Y."/>
            <person name="Wang C.M."/>
            <person name="Sakai Y."/>
            <person name="Abe K."/>
            <person name="Yokota A."/>
            <person name="Donadio S."/>
            <person name="Cavaletti L."/>
            <person name="Monciardini P."/>
        </authorList>
    </citation>
    <scope>NUCLEOTIDE SEQUENCE [LARGE SCALE GENOMIC DNA]</scope>
    <source>
        <strain evidence="2 3">SOSP1-30</strain>
    </source>
</reference>
<dbReference type="Proteomes" id="UP000654345">
    <property type="component" value="Unassembled WGS sequence"/>
</dbReference>
<feature type="region of interest" description="Disordered" evidence="1">
    <location>
        <begin position="1"/>
        <end position="35"/>
    </location>
</feature>
<evidence type="ECO:0000313" key="3">
    <source>
        <dbReference type="Proteomes" id="UP000654345"/>
    </source>
</evidence>
<sequence>MPQNTATLLREPICTTEHRESTQGTANDVDRTPPAEMSASMRDTVIMSLQPQLRAMAHRFARQMHLAENAVDGPDLVQEANVVLLEVYTEALCKPNPYAYLMGAARLTMIKSASSHTRTHGVRMMSLDAPLSRESGRVTCLADVIAVPQREEAPLSQRSQSLTRHLQAAIARLTPAQQTVILHHFYGIDGPPESLAAISRRFTWSKQNVQQHKQRALANLHRLLSLHVTPSQL</sequence>
<evidence type="ECO:0000256" key="1">
    <source>
        <dbReference type="SAM" id="MobiDB-lite"/>
    </source>
</evidence>
<organism evidence="2 3">
    <name type="scientific">Ktedonobacter robiniae</name>
    <dbReference type="NCBI Taxonomy" id="2778365"/>
    <lineage>
        <taxon>Bacteria</taxon>
        <taxon>Bacillati</taxon>
        <taxon>Chloroflexota</taxon>
        <taxon>Ktedonobacteria</taxon>
        <taxon>Ktedonobacterales</taxon>
        <taxon>Ktedonobacteraceae</taxon>
        <taxon>Ktedonobacter</taxon>
    </lineage>
</organism>
<dbReference type="SUPFAM" id="SSF88659">
    <property type="entry name" value="Sigma3 and sigma4 domains of RNA polymerase sigma factors"/>
    <property type="match status" value="1"/>
</dbReference>
<evidence type="ECO:0008006" key="4">
    <source>
        <dbReference type="Google" id="ProtNLM"/>
    </source>
</evidence>
<dbReference type="RefSeq" id="WP_201373196.1">
    <property type="nucleotide sequence ID" value="NZ_BNJG01000002.1"/>
</dbReference>
<dbReference type="Gene3D" id="1.10.10.10">
    <property type="entry name" value="Winged helix-like DNA-binding domain superfamily/Winged helix DNA-binding domain"/>
    <property type="match status" value="1"/>
</dbReference>
<name>A0ABQ3UV47_9CHLR</name>
<proteinExistence type="predicted"/>
<keyword evidence="3" id="KW-1185">Reference proteome</keyword>
<comment type="caution">
    <text evidence="2">The sequence shown here is derived from an EMBL/GenBank/DDBJ whole genome shotgun (WGS) entry which is preliminary data.</text>
</comment>
<evidence type="ECO:0000313" key="2">
    <source>
        <dbReference type="EMBL" id="GHO56734.1"/>
    </source>
</evidence>